<keyword evidence="2" id="KW-0805">Transcription regulation</keyword>
<dbReference type="InterPro" id="IPR036390">
    <property type="entry name" value="WH_DNA-bd_sf"/>
</dbReference>
<keyword evidence="4" id="KW-0804">Transcription</keyword>
<dbReference type="Proteomes" id="UP000196878">
    <property type="component" value="Unassembled WGS sequence"/>
</dbReference>
<dbReference type="SUPFAM" id="SSF46785">
    <property type="entry name" value="Winged helix' DNA-binding domain"/>
    <property type="match status" value="1"/>
</dbReference>
<dbReference type="InterPro" id="IPR036388">
    <property type="entry name" value="WH-like_DNA-bd_sf"/>
</dbReference>
<dbReference type="GO" id="GO:0003700">
    <property type="term" value="F:DNA-binding transcription factor activity"/>
    <property type="evidence" value="ECO:0007669"/>
    <property type="project" value="InterPro"/>
</dbReference>
<keyword evidence="3" id="KW-0238">DNA-binding</keyword>
<evidence type="ECO:0000256" key="1">
    <source>
        <dbReference type="ARBA" id="ARBA00009437"/>
    </source>
</evidence>
<proteinExistence type="inferred from homology"/>
<dbReference type="EMBL" id="NIPW01000027">
    <property type="protein sequence ID" value="OWJ76544.1"/>
    <property type="molecule type" value="Genomic_DNA"/>
</dbReference>
<dbReference type="PRINTS" id="PR00039">
    <property type="entry name" value="HTHLYSR"/>
</dbReference>
<evidence type="ECO:0000313" key="6">
    <source>
        <dbReference type="EMBL" id="OWJ76544.1"/>
    </source>
</evidence>
<dbReference type="Gene3D" id="3.40.190.290">
    <property type="match status" value="1"/>
</dbReference>
<dbReference type="InterPro" id="IPR000847">
    <property type="entry name" value="LysR_HTH_N"/>
</dbReference>
<dbReference type="FunFam" id="1.10.10.10:FF:000001">
    <property type="entry name" value="LysR family transcriptional regulator"/>
    <property type="match status" value="1"/>
</dbReference>
<sequence>MLHGRLLSYLDEVARAGSIRKAAERLNVSPTAVNRQILQLEEMLDVQLFQRLPRGMKLTAAGEALLTHVRQTLRGYRALESRLEDMREMRGGEVRLVTMNGLASGLVAAAVREFATRFARVRIECGVTFIPGIVRAVVEGEADLGLGYNLPDDPQLAVLNRYDAPLGAVVAPEHPLARAERLRPGDCAGYPLVLADETMVMHRTIRDALLRANLSFRPQFQSNSIDFMREIAAAGEAIAFLSAFDVAMDVAEGRLIHVPLLDPAMRPNVLMLVTRRARVQERPTLQFVDTLRGYLAE</sequence>
<organism evidence="6 7">
    <name type="scientific">Haematobacter genomosp. 1</name>
    <dbReference type="NCBI Taxonomy" id="366618"/>
    <lineage>
        <taxon>Bacteria</taxon>
        <taxon>Pseudomonadati</taxon>
        <taxon>Pseudomonadota</taxon>
        <taxon>Alphaproteobacteria</taxon>
        <taxon>Rhodobacterales</taxon>
        <taxon>Paracoccaceae</taxon>
        <taxon>Haematobacter</taxon>
    </lineage>
</organism>
<dbReference type="GO" id="GO:0003677">
    <property type="term" value="F:DNA binding"/>
    <property type="evidence" value="ECO:0007669"/>
    <property type="project" value="UniProtKB-KW"/>
</dbReference>
<dbReference type="InterPro" id="IPR005119">
    <property type="entry name" value="LysR_subst-bd"/>
</dbReference>
<evidence type="ECO:0000259" key="5">
    <source>
        <dbReference type="PROSITE" id="PS50931"/>
    </source>
</evidence>
<dbReference type="OrthoDB" id="5297263at2"/>
<dbReference type="PROSITE" id="PS50931">
    <property type="entry name" value="HTH_LYSR"/>
    <property type="match status" value="1"/>
</dbReference>
<feature type="domain" description="HTH lysR-type" evidence="5">
    <location>
        <begin position="5"/>
        <end position="59"/>
    </location>
</feature>
<dbReference type="SUPFAM" id="SSF53850">
    <property type="entry name" value="Periplasmic binding protein-like II"/>
    <property type="match status" value="1"/>
</dbReference>
<dbReference type="Pfam" id="PF03466">
    <property type="entry name" value="LysR_substrate"/>
    <property type="match status" value="1"/>
</dbReference>
<dbReference type="PANTHER" id="PTHR30419:SF8">
    <property type="entry name" value="NITROGEN ASSIMILATION TRANSCRIPTIONAL ACTIVATOR-RELATED"/>
    <property type="match status" value="1"/>
</dbReference>
<reference evidence="6 7" key="1">
    <citation type="submission" date="2016-12" db="EMBL/GenBank/DDBJ databases">
        <title>Comparison of Traditional DNA-DNA Hybridization with In Silico Genomic Analysis.</title>
        <authorList>
            <person name="Nicholson A.C."/>
            <person name="Humrighouse B.W."/>
            <person name="Graziano J."/>
            <person name="Lasker B."/>
            <person name="Whitney A.M."/>
            <person name="Mcquiston J.R."/>
        </authorList>
    </citation>
    <scope>NUCLEOTIDE SEQUENCE [LARGE SCALE GENOMIC DNA]</scope>
    <source>
        <strain evidence="6 7">H2240</strain>
    </source>
</reference>
<evidence type="ECO:0000256" key="3">
    <source>
        <dbReference type="ARBA" id="ARBA00023125"/>
    </source>
</evidence>
<dbReference type="Pfam" id="PF00126">
    <property type="entry name" value="HTH_1"/>
    <property type="match status" value="1"/>
</dbReference>
<accession>A0A212A945</accession>
<comment type="caution">
    <text evidence="6">The sequence shown here is derived from an EMBL/GenBank/DDBJ whole genome shotgun (WGS) entry which is preliminary data.</text>
</comment>
<evidence type="ECO:0000256" key="4">
    <source>
        <dbReference type="ARBA" id="ARBA00023163"/>
    </source>
</evidence>
<dbReference type="AlphaFoldDB" id="A0A212A945"/>
<evidence type="ECO:0000256" key="2">
    <source>
        <dbReference type="ARBA" id="ARBA00023015"/>
    </source>
</evidence>
<protein>
    <submittedName>
        <fullName evidence="6">LysR family transcriptional regulator</fullName>
    </submittedName>
</protein>
<name>A0A212A945_9RHOB</name>
<comment type="similarity">
    <text evidence="1">Belongs to the LysR transcriptional regulatory family.</text>
</comment>
<keyword evidence="7" id="KW-1185">Reference proteome</keyword>
<evidence type="ECO:0000313" key="7">
    <source>
        <dbReference type="Proteomes" id="UP000196878"/>
    </source>
</evidence>
<dbReference type="Gene3D" id="1.10.10.10">
    <property type="entry name" value="Winged helix-like DNA-binding domain superfamily/Winged helix DNA-binding domain"/>
    <property type="match status" value="1"/>
</dbReference>
<gene>
    <name evidence="6" type="ORF">CDV49_13645</name>
</gene>
<dbReference type="GO" id="GO:0005829">
    <property type="term" value="C:cytosol"/>
    <property type="evidence" value="ECO:0007669"/>
    <property type="project" value="TreeGrafter"/>
</dbReference>
<dbReference type="PANTHER" id="PTHR30419">
    <property type="entry name" value="HTH-TYPE TRANSCRIPTIONAL REGULATOR YBHD"/>
    <property type="match status" value="1"/>
</dbReference>
<dbReference type="RefSeq" id="WP_088215983.1">
    <property type="nucleotide sequence ID" value="NZ_NIPW01000027.1"/>
</dbReference>
<dbReference type="InterPro" id="IPR050950">
    <property type="entry name" value="HTH-type_LysR_regulators"/>
</dbReference>